<name>A0A9D4FJD4_DREPO</name>
<comment type="caution">
    <text evidence="1">The sequence shown here is derived from an EMBL/GenBank/DDBJ whole genome shotgun (WGS) entry which is preliminary data.</text>
</comment>
<dbReference type="EMBL" id="JAIWYP010000007">
    <property type="protein sequence ID" value="KAH3800244.1"/>
    <property type="molecule type" value="Genomic_DNA"/>
</dbReference>
<organism evidence="1 2">
    <name type="scientific">Dreissena polymorpha</name>
    <name type="common">Zebra mussel</name>
    <name type="synonym">Mytilus polymorpha</name>
    <dbReference type="NCBI Taxonomy" id="45954"/>
    <lineage>
        <taxon>Eukaryota</taxon>
        <taxon>Metazoa</taxon>
        <taxon>Spiralia</taxon>
        <taxon>Lophotrochozoa</taxon>
        <taxon>Mollusca</taxon>
        <taxon>Bivalvia</taxon>
        <taxon>Autobranchia</taxon>
        <taxon>Heteroconchia</taxon>
        <taxon>Euheterodonta</taxon>
        <taxon>Imparidentia</taxon>
        <taxon>Neoheterodontei</taxon>
        <taxon>Myida</taxon>
        <taxon>Dreissenoidea</taxon>
        <taxon>Dreissenidae</taxon>
        <taxon>Dreissena</taxon>
    </lineage>
</organism>
<keyword evidence="2" id="KW-1185">Reference proteome</keyword>
<proteinExistence type="predicted"/>
<protein>
    <submittedName>
        <fullName evidence="1">Uncharacterized protein</fullName>
    </submittedName>
</protein>
<dbReference type="AlphaFoldDB" id="A0A9D4FJD4"/>
<reference evidence="1" key="1">
    <citation type="journal article" date="2019" name="bioRxiv">
        <title>The Genome of the Zebra Mussel, Dreissena polymorpha: A Resource for Invasive Species Research.</title>
        <authorList>
            <person name="McCartney M.A."/>
            <person name="Auch B."/>
            <person name="Kono T."/>
            <person name="Mallez S."/>
            <person name="Zhang Y."/>
            <person name="Obille A."/>
            <person name="Becker A."/>
            <person name="Abrahante J.E."/>
            <person name="Garbe J."/>
            <person name="Badalamenti J.P."/>
            <person name="Herman A."/>
            <person name="Mangelson H."/>
            <person name="Liachko I."/>
            <person name="Sullivan S."/>
            <person name="Sone E.D."/>
            <person name="Koren S."/>
            <person name="Silverstein K.A.T."/>
            <person name="Beckman K.B."/>
            <person name="Gohl D.M."/>
        </authorList>
    </citation>
    <scope>NUCLEOTIDE SEQUENCE</scope>
    <source>
        <strain evidence="1">Duluth1</strain>
        <tissue evidence="1">Whole animal</tissue>
    </source>
</reference>
<dbReference type="InterPro" id="IPR011042">
    <property type="entry name" value="6-blade_b-propeller_TolB-like"/>
</dbReference>
<accession>A0A9D4FJD4</accession>
<sequence length="146" mass="16089">MRLVSFKGFTIVTKQDKCYQLKSLNEVLVDHGCAVSPIGDKLYIIDHFKHKLLTLASDGTVLATLTDPELQGPHCVHVTPVGQVLVCGMMSNTIIQVDSTSRKKLATLATKRDGVWRPISVCYSSTSSSVIVGQWENNKILVFKVE</sequence>
<dbReference type="Gene3D" id="2.120.10.30">
    <property type="entry name" value="TolB, C-terminal domain"/>
    <property type="match status" value="1"/>
</dbReference>
<dbReference type="Proteomes" id="UP000828390">
    <property type="component" value="Unassembled WGS sequence"/>
</dbReference>
<gene>
    <name evidence="1" type="ORF">DPMN_153875</name>
</gene>
<evidence type="ECO:0000313" key="1">
    <source>
        <dbReference type="EMBL" id="KAH3800244.1"/>
    </source>
</evidence>
<reference evidence="1" key="2">
    <citation type="submission" date="2020-11" db="EMBL/GenBank/DDBJ databases">
        <authorList>
            <person name="McCartney M.A."/>
            <person name="Auch B."/>
            <person name="Kono T."/>
            <person name="Mallez S."/>
            <person name="Becker A."/>
            <person name="Gohl D.M."/>
            <person name="Silverstein K.A.T."/>
            <person name="Koren S."/>
            <person name="Bechman K.B."/>
            <person name="Herman A."/>
            <person name="Abrahante J.E."/>
            <person name="Garbe J."/>
        </authorList>
    </citation>
    <scope>NUCLEOTIDE SEQUENCE</scope>
    <source>
        <strain evidence="1">Duluth1</strain>
        <tissue evidence="1">Whole animal</tissue>
    </source>
</reference>
<dbReference type="SUPFAM" id="SSF75011">
    <property type="entry name" value="3-carboxy-cis,cis-mucoante lactonizing enzyme"/>
    <property type="match status" value="1"/>
</dbReference>
<evidence type="ECO:0000313" key="2">
    <source>
        <dbReference type="Proteomes" id="UP000828390"/>
    </source>
</evidence>